<dbReference type="OrthoDB" id="8963837at2759"/>
<dbReference type="RefSeq" id="XP_031433188.2">
    <property type="nucleotide sequence ID" value="XM_031577328.2"/>
</dbReference>
<feature type="domain" description="Fibronectin type-III" evidence="2">
    <location>
        <begin position="383"/>
        <end position="472"/>
    </location>
</feature>
<feature type="domain" description="Fibronectin type-III" evidence="2">
    <location>
        <begin position="210"/>
        <end position="299"/>
    </location>
</feature>
<dbReference type="PANTHER" id="PTHR46708">
    <property type="entry name" value="TENASCIN"/>
    <property type="match status" value="1"/>
</dbReference>
<dbReference type="GeneID" id="116222765"/>
<protein>
    <submittedName>
        <fullName evidence="4">Fibronectin-like</fullName>
    </submittedName>
</protein>
<gene>
    <name evidence="4" type="primary">LOC116222765</name>
</gene>
<evidence type="ECO:0000313" key="4">
    <source>
        <dbReference type="RefSeq" id="XP_031433188.2"/>
    </source>
</evidence>
<dbReference type="PROSITE" id="PS50853">
    <property type="entry name" value="FN3"/>
    <property type="match status" value="2"/>
</dbReference>
<keyword evidence="1" id="KW-0677">Repeat</keyword>
<accession>A0A6P8FZD0</accession>
<dbReference type="SMART" id="SM00060">
    <property type="entry name" value="FN3"/>
    <property type="match status" value="3"/>
</dbReference>
<evidence type="ECO:0000256" key="1">
    <source>
        <dbReference type="ARBA" id="ARBA00022737"/>
    </source>
</evidence>
<organism evidence="3 4">
    <name type="scientific">Clupea harengus</name>
    <name type="common">Atlantic herring</name>
    <dbReference type="NCBI Taxonomy" id="7950"/>
    <lineage>
        <taxon>Eukaryota</taxon>
        <taxon>Metazoa</taxon>
        <taxon>Chordata</taxon>
        <taxon>Craniata</taxon>
        <taxon>Vertebrata</taxon>
        <taxon>Euteleostomi</taxon>
        <taxon>Actinopterygii</taxon>
        <taxon>Neopterygii</taxon>
        <taxon>Teleostei</taxon>
        <taxon>Clupei</taxon>
        <taxon>Clupeiformes</taxon>
        <taxon>Clupeoidei</taxon>
        <taxon>Clupeidae</taxon>
        <taxon>Clupea</taxon>
    </lineage>
</organism>
<reference evidence="4" key="1">
    <citation type="submission" date="2025-08" db="UniProtKB">
        <authorList>
            <consortium name="RefSeq"/>
        </authorList>
    </citation>
    <scope>IDENTIFICATION</scope>
</reference>
<proteinExistence type="predicted"/>
<dbReference type="CDD" id="cd00063">
    <property type="entry name" value="FN3"/>
    <property type="match status" value="2"/>
</dbReference>
<dbReference type="KEGG" id="char:116222765"/>
<dbReference type="Proteomes" id="UP000515152">
    <property type="component" value="Chromosome 2"/>
</dbReference>
<dbReference type="Pfam" id="PF00041">
    <property type="entry name" value="fn3"/>
    <property type="match status" value="3"/>
</dbReference>
<dbReference type="InterPro" id="IPR050991">
    <property type="entry name" value="ECM_Regulatory_Proteins"/>
</dbReference>
<dbReference type="InterPro" id="IPR003961">
    <property type="entry name" value="FN3_dom"/>
</dbReference>
<evidence type="ECO:0000259" key="2">
    <source>
        <dbReference type="PROSITE" id="PS50853"/>
    </source>
</evidence>
<dbReference type="PANTHER" id="PTHR46708:SF2">
    <property type="entry name" value="FIBRONECTIN TYPE-III DOMAIN-CONTAINING PROTEIN"/>
    <property type="match status" value="1"/>
</dbReference>
<evidence type="ECO:0000313" key="3">
    <source>
        <dbReference type="Proteomes" id="UP000515152"/>
    </source>
</evidence>
<dbReference type="AlphaFoldDB" id="A0A6P8FZD0"/>
<keyword evidence="3" id="KW-1185">Reference proteome</keyword>
<name>A0A6P8FZD0_CLUHA</name>
<sequence length="474" mass="52991">MLQCVLTGKAQEAYAALSVTDSVSYKSVKEAVLKVYEMVPEAYRQRFREGRKEDKQSYLEFARELVITFNRWLKASKSCLTCTASFCEVYVKQHYTAPALQRHTLVDATEDLEQRLCQRHNRDRELYCRTDQTGAYKSCLTCAASFCEVHVKQHYTAPALQRHTLVDATEDLEQRLCQRHNRDREIYCKTDQTRLQINKPEMENKTAVPPPGPIEFTSVKPDSVCLSWGPPEGLAGPHRFRVTWSGEGSQEHLQVQDLKLDVQGLTPGEEYLFTVATLSDDGRLSSCVSATVCTDIPPPGCLTVAVDLTSVSVTWSKPEGVVQASYLLTLYRDGECLNTVSIRSLQHRYEFEMKAEYTISVSTVLKGGQSKPISKTITTSYPVPEKLTVSSVTPTSANLSWSLHQGMEQFPHSFPISYHSEETELQTTSTESCSTTLTGLTPGTKYTVTVCCELRDGGRSQAATLVIKTGEKLD</sequence>